<dbReference type="InterPro" id="IPR003593">
    <property type="entry name" value="AAA+_ATPase"/>
</dbReference>
<dbReference type="InterPro" id="IPR037118">
    <property type="entry name" value="Val-tRNA_synth_C_sf"/>
</dbReference>
<evidence type="ECO:0000256" key="1">
    <source>
        <dbReference type="ARBA" id="ARBA00006526"/>
    </source>
</evidence>
<feature type="coiled-coil region" evidence="4">
    <location>
        <begin position="554"/>
        <end position="612"/>
    </location>
</feature>
<keyword evidence="2" id="KW-0547">Nucleotide-binding</keyword>
<dbReference type="Gene3D" id="1.10.287.380">
    <property type="entry name" value="Valyl-tRNA synthetase, C-terminal domain"/>
    <property type="match status" value="1"/>
</dbReference>
<evidence type="ECO:0000256" key="3">
    <source>
        <dbReference type="ARBA" id="ARBA00022840"/>
    </source>
</evidence>
<evidence type="ECO:0000256" key="2">
    <source>
        <dbReference type="ARBA" id="ARBA00022741"/>
    </source>
</evidence>
<dbReference type="InterPro" id="IPR032524">
    <property type="entry name" value="ABC_tran_C"/>
</dbReference>
<dbReference type="RefSeq" id="WP_158336556.1">
    <property type="nucleotide sequence ID" value="NZ_CP033004.1"/>
</dbReference>
<evidence type="ECO:0000256" key="4">
    <source>
        <dbReference type="SAM" id="Coils"/>
    </source>
</evidence>
<reference evidence="6 7" key="1">
    <citation type="submission" date="2018-10" db="EMBL/GenBank/DDBJ databases">
        <title>Comparative functional genomics of the obligate endosymbiont Buchnera aphidicola.</title>
        <authorList>
            <person name="Chong R.A."/>
        </authorList>
    </citation>
    <scope>NUCLEOTIDE SEQUENCE [LARGE SCALE GENOMIC DNA]</scope>
    <source>
        <strain evidence="6 7">Mrh</strain>
    </source>
</reference>
<dbReference type="InterPro" id="IPR051309">
    <property type="entry name" value="ABCF_ATPase"/>
</dbReference>
<dbReference type="GO" id="GO:0016887">
    <property type="term" value="F:ATP hydrolysis activity"/>
    <property type="evidence" value="ECO:0007669"/>
    <property type="project" value="InterPro"/>
</dbReference>
<dbReference type="InterPro" id="IPR017871">
    <property type="entry name" value="ABC_transporter-like_CS"/>
</dbReference>
<dbReference type="PANTHER" id="PTHR42855:SF1">
    <property type="entry name" value="ABC TRANSPORTER DOMAIN-CONTAINING PROTEIN"/>
    <property type="match status" value="1"/>
</dbReference>
<dbReference type="SUPFAM" id="SSF52540">
    <property type="entry name" value="P-loop containing nucleoside triphosphate hydrolases"/>
    <property type="match status" value="2"/>
</dbReference>
<sequence>MSLVYMQNASFLLNKNELLHNVNFTINKKERICLVGNNGTGKSTFLNIIMKKEPLDHGLIIYKKNIKIKYLEQTIINNDSCSIYDFICDGIGQESKYLKNYFHILNNFKSITSSNNLILLNSLEEIFDKKKLWKKKEKIDNIIKMLDLKNHSLLSSLSAGCLRKIEIGKILVSEPNLIILDEPTNYLDLATINWLEEFLIQNSVSVLFVSHDRSFINNISTRIINLNSGNIISWSGNYDSFLNNQFNNKCKIEIDKTKFNKKLEQEKRWTNSGTKARTTKNISRIKRFKHMMNIKNLEQKPEKRIKILINENHYSGNILFKLEKVCFRFNEFPLINDFSDTVKKGEKIALIGTNGSGKTTLLKLIIGKLKLNSGNIYSNPNIKFAYFDQTRTQIRLEETVLNNLIYEKEEIYINNKKYHKLKYLENFLFSKNKVKLKAKALSGGERNKLLLAKLFLKESNVLILDEPTNDLDLESLQALEIALKQYKGIILLISHDKTFIQNIVNKYWSFEKNGCIKKYLTFPSIKKLTSTVLSSHYEINSKHKKNKLISKILNNNLKKELKNMPNVIEKIESNIAKLQKEINTSNFFHSSLHNQKKTLHELKNEEANLDKQFSRWEYLESYKK</sequence>
<dbReference type="GO" id="GO:0005524">
    <property type="term" value="F:ATP binding"/>
    <property type="evidence" value="ECO:0007669"/>
    <property type="project" value="UniProtKB-KW"/>
</dbReference>
<gene>
    <name evidence="6" type="ORF">D9V73_01680</name>
</gene>
<protein>
    <submittedName>
        <fullName evidence="6">ATP-binding cassette domain-containing protein</fullName>
    </submittedName>
</protein>
<dbReference type="GO" id="GO:0003677">
    <property type="term" value="F:DNA binding"/>
    <property type="evidence" value="ECO:0007669"/>
    <property type="project" value="InterPro"/>
</dbReference>
<dbReference type="AlphaFoldDB" id="A0A4D6Y341"/>
<evidence type="ECO:0000259" key="5">
    <source>
        <dbReference type="PROSITE" id="PS50893"/>
    </source>
</evidence>
<organism evidence="6 7">
    <name type="scientific">Buchnera aphidicola subsp. Melaphis rhois</name>
    <dbReference type="NCBI Taxonomy" id="118103"/>
    <lineage>
        <taxon>Bacteria</taxon>
        <taxon>Pseudomonadati</taxon>
        <taxon>Pseudomonadota</taxon>
        <taxon>Gammaproteobacteria</taxon>
        <taxon>Enterobacterales</taxon>
        <taxon>Erwiniaceae</taxon>
        <taxon>Buchnera</taxon>
    </lineage>
</organism>
<accession>A0A4D6Y341</accession>
<dbReference type="Gene3D" id="3.40.50.300">
    <property type="entry name" value="P-loop containing nucleotide triphosphate hydrolases"/>
    <property type="match status" value="2"/>
</dbReference>
<feature type="domain" description="ABC transporter" evidence="5">
    <location>
        <begin position="4"/>
        <end position="254"/>
    </location>
</feature>
<dbReference type="OrthoDB" id="9762051at2"/>
<dbReference type="InterPro" id="IPR027417">
    <property type="entry name" value="P-loop_NTPase"/>
</dbReference>
<keyword evidence="3 6" id="KW-0067">ATP-binding</keyword>
<proteinExistence type="inferred from homology"/>
<dbReference type="Pfam" id="PF00005">
    <property type="entry name" value="ABC_tran"/>
    <property type="match status" value="2"/>
</dbReference>
<dbReference type="PANTHER" id="PTHR42855">
    <property type="entry name" value="ABC TRANSPORTER ATP-BINDING SUBUNIT"/>
    <property type="match status" value="1"/>
</dbReference>
<keyword evidence="4" id="KW-0175">Coiled coil</keyword>
<evidence type="ECO:0000313" key="6">
    <source>
        <dbReference type="EMBL" id="QCI23349.1"/>
    </source>
</evidence>
<dbReference type="Pfam" id="PF12848">
    <property type="entry name" value="ABC_tran_Xtn"/>
    <property type="match status" value="1"/>
</dbReference>
<dbReference type="InterPro" id="IPR003439">
    <property type="entry name" value="ABC_transporter-like_ATP-bd"/>
</dbReference>
<dbReference type="CDD" id="cd03221">
    <property type="entry name" value="ABCF_EF-3"/>
    <property type="match status" value="1"/>
</dbReference>
<feature type="domain" description="ABC transporter" evidence="5">
    <location>
        <begin position="320"/>
        <end position="537"/>
    </location>
</feature>
<dbReference type="SMART" id="SM00382">
    <property type="entry name" value="AAA"/>
    <property type="match status" value="2"/>
</dbReference>
<name>A0A4D6Y341_BUCMH</name>
<dbReference type="Proteomes" id="UP000298566">
    <property type="component" value="Chromosome"/>
</dbReference>
<dbReference type="PROSITE" id="PS00211">
    <property type="entry name" value="ABC_TRANSPORTER_1"/>
    <property type="match status" value="1"/>
</dbReference>
<dbReference type="PROSITE" id="PS50893">
    <property type="entry name" value="ABC_TRANSPORTER_2"/>
    <property type="match status" value="2"/>
</dbReference>
<evidence type="ECO:0000313" key="7">
    <source>
        <dbReference type="Proteomes" id="UP000298566"/>
    </source>
</evidence>
<comment type="similarity">
    <text evidence="1">Belongs to the ABC transporter superfamily. Drug exporter-2 (TC 3.A.1.117) family.</text>
</comment>
<dbReference type="Pfam" id="PF16326">
    <property type="entry name" value="ABC_tran_CTD"/>
    <property type="match status" value="1"/>
</dbReference>
<dbReference type="FunFam" id="3.40.50.300:FF:000011">
    <property type="entry name" value="Putative ABC transporter ATP-binding component"/>
    <property type="match status" value="1"/>
</dbReference>
<dbReference type="EMBL" id="CP033004">
    <property type="protein sequence ID" value="QCI23349.1"/>
    <property type="molecule type" value="Genomic_DNA"/>
</dbReference>
<dbReference type="InterPro" id="IPR032781">
    <property type="entry name" value="ABC_tran_Xtn"/>
</dbReference>